<dbReference type="EMBL" id="ANKW01000005">
    <property type="protein sequence ID" value="EPC20958.1"/>
    <property type="molecule type" value="Genomic_DNA"/>
</dbReference>
<protein>
    <submittedName>
        <fullName evidence="1">Uncharacterized protein</fullName>
    </submittedName>
</protein>
<evidence type="ECO:0000313" key="1">
    <source>
        <dbReference type="EMBL" id="EPC20958.1"/>
    </source>
</evidence>
<dbReference type="AlphaFoldDB" id="A0A8E0I6V6"/>
<organism evidence="1 2">
    <name type="scientific">Lacticaseibacillus paracasei subsp. paracasei Lpp122</name>
    <dbReference type="NCBI Taxonomy" id="1256218"/>
    <lineage>
        <taxon>Bacteria</taxon>
        <taxon>Bacillati</taxon>
        <taxon>Bacillota</taxon>
        <taxon>Bacilli</taxon>
        <taxon>Lactobacillales</taxon>
        <taxon>Lactobacillaceae</taxon>
        <taxon>Lacticaseibacillus</taxon>
    </lineage>
</organism>
<comment type="caution">
    <text evidence="1">The sequence shown here is derived from an EMBL/GenBank/DDBJ whole genome shotgun (WGS) entry which is preliminary data.</text>
</comment>
<accession>A0A8E0I6V6</accession>
<proteinExistence type="predicted"/>
<gene>
    <name evidence="1" type="ORF">Lpp122_0574</name>
</gene>
<dbReference type="Proteomes" id="UP000014281">
    <property type="component" value="Unassembled WGS sequence"/>
</dbReference>
<sequence>MLNDVLASHKLQGKQFTDCVLNVYLYRHALVGVVEHKRYRRICDMNSFNFTAQDYIAWRHQQQAQPAPLIDRNGRAINNATLRHLLYLTAEDTGWPVFTTPVEAIFLD</sequence>
<reference evidence="1 2" key="1">
    <citation type="journal article" date="2013" name="PLoS ONE">
        <title>Lactobacillus paracasei comparative genomics: towards species pan-genome definition and exploitation of diversity.</title>
        <authorList>
            <person name="Smokvina T."/>
            <person name="Wels M."/>
            <person name="Polka J."/>
            <person name="Chervaux C."/>
            <person name="Brisse S."/>
            <person name="Boekhorst J."/>
            <person name="van Hylckama Vlieg J.E."/>
            <person name="Siezen R.J."/>
        </authorList>
    </citation>
    <scope>NUCLEOTIDE SEQUENCE [LARGE SCALE GENOMIC DNA]</scope>
    <source>
        <strain evidence="1 2">Lpp122</strain>
    </source>
</reference>
<name>A0A8E0I6V6_LACPA</name>
<evidence type="ECO:0000313" key="2">
    <source>
        <dbReference type="Proteomes" id="UP000014281"/>
    </source>
</evidence>